<dbReference type="EMBL" id="QNBE01000120">
    <property type="protein sequence ID" value="RKX68911.1"/>
    <property type="molecule type" value="Genomic_DNA"/>
</dbReference>
<keyword evidence="2" id="KW-0813">Transport</keyword>
<dbReference type="GO" id="GO:0046961">
    <property type="term" value="F:proton-transporting ATPase activity, rotational mechanism"/>
    <property type="evidence" value="ECO:0007669"/>
    <property type="project" value="InterPro"/>
</dbReference>
<dbReference type="AlphaFoldDB" id="A0A660SFY5"/>
<evidence type="ECO:0000256" key="1">
    <source>
        <dbReference type="ARBA" id="ARBA00010148"/>
    </source>
</evidence>
<evidence type="ECO:0000256" key="2">
    <source>
        <dbReference type="ARBA" id="ARBA00022448"/>
    </source>
</evidence>
<evidence type="ECO:0000313" key="4">
    <source>
        <dbReference type="EMBL" id="RKX68911.1"/>
    </source>
</evidence>
<organism evidence="4 5">
    <name type="scientific">candidate division WOR-3 bacterium</name>
    <dbReference type="NCBI Taxonomy" id="2052148"/>
    <lineage>
        <taxon>Bacteria</taxon>
        <taxon>Bacteria division WOR-3</taxon>
    </lineage>
</organism>
<gene>
    <name evidence="4" type="ORF">DRP53_09710</name>
</gene>
<dbReference type="SUPFAM" id="SSF159468">
    <property type="entry name" value="AtpF-like"/>
    <property type="match status" value="1"/>
</dbReference>
<comment type="caution">
    <text evidence="4">The sequence shown here is derived from an EMBL/GenBank/DDBJ whole genome shotgun (WGS) entry which is preliminary data.</text>
</comment>
<protein>
    <recommendedName>
        <fullName evidence="6">V-type ATP synthase subunit F</fullName>
    </recommendedName>
</protein>
<dbReference type="Pfam" id="PF01990">
    <property type="entry name" value="ATP-synt_F"/>
    <property type="match status" value="1"/>
</dbReference>
<evidence type="ECO:0008006" key="6">
    <source>
        <dbReference type="Google" id="ProtNLM"/>
    </source>
</evidence>
<dbReference type="Proteomes" id="UP000268469">
    <property type="component" value="Unassembled WGS sequence"/>
</dbReference>
<keyword evidence="3" id="KW-0406">Ion transport</keyword>
<dbReference type="InterPro" id="IPR036906">
    <property type="entry name" value="ATPase_V1_fsu_sf"/>
</dbReference>
<comment type="similarity">
    <text evidence="1">Belongs to the V-ATPase F subunit family.</text>
</comment>
<dbReference type="Gene3D" id="3.40.50.10580">
    <property type="entry name" value="ATPase, V1 complex, subunit F"/>
    <property type="match status" value="1"/>
</dbReference>
<dbReference type="InterPro" id="IPR008218">
    <property type="entry name" value="ATPase_V1-cplx_f_g_su"/>
</dbReference>
<evidence type="ECO:0000313" key="5">
    <source>
        <dbReference type="Proteomes" id="UP000268469"/>
    </source>
</evidence>
<proteinExistence type="inferred from homology"/>
<sequence length="107" mass="11759">MPAGIAIVGARSVIMPFLATGAKVVFIESPEESLETVRKLIGEGESIIFFTDDLTDYLKPVLDEYREKPLPCLVPIPAGRGEVSKGTMRMREIIKRAVGVDILKEVE</sequence>
<reference evidence="4 5" key="1">
    <citation type="submission" date="2018-06" db="EMBL/GenBank/DDBJ databases">
        <title>Extensive metabolic versatility and redundancy in microbially diverse, dynamic hydrothermal sediments.</title>
        <authorList>
            <person name="Dombrowski N."/>
            <person name="Teske A."/>
            <person name="Baker B.J."/>
        </authorList>
    </citation>
    <scope>NUCLEOTIDE SEQUENCE [LARGE SCALE GENOMIC DNA]</scope>
    <source>
        <strain evidence="4">B36_G15</strain>
    </source>
</reference>
<name>A0A660SFY5_UNCW3</name>
<evidence type="ECO:0000256" key="3">
    <source>
        <dbReference type="ARBA" id="ARBA00023065"/>
    </source>
</evidence>
<accession>A0A660SFY5</accession>